<proteinExistence type="predicted"/>
<feature type="region of interest" description="Disordered" evidence="1">
    <location>
        <begin position="259"/>
        <end position="300"/>
    </location>
</feature>
<gene>
    <name evidence="2" type="ORF">AM587_10017513</name>
</gene>
<dbReference type="Pfam" id="PF08578">
    <property type="entry name" value="DUF1765"/>
    <property type="match status" value="1"/>
</dbReference>
<dbReference type="EMBL" id="LNFO01004567">
    <property type="protein sequence ID" value="KUF80405.1"/>
    <property type="molecule type" value="Genomic_DNA"/>
</dbReference>
<evidence type="ECO:0000313" key="3">
    <source>
        <dbReference type="Proteomes" id="UP000052943"/>
    </source>
</evidence>
<dbReference type="AlphaFoldDB" id="A0A0W8C8J0"/>
<evidence type="ECO:0000256" key="1">
    <source>
        <dbReference type="SAM" id="MobiDB-lite"/>
    </source>
</evidence>
<accession>A0A0W8C8J0</accession>
<dbReference type="InterPro" id="IPR013887">
    <property type="entry name" value="UPF0592"/>
</dbReference>
<dbReference type="OrthoDB" id="70340at2759"/>
<feature type="compositionally biased region" description="Polar residues" evidence="1">
    <location>
        <begin position="262"/>
        <end position="275"/>
    </location>
</feature>
<feature type="compositionally biased region" description="Basic residues" evidence="1">
    <location>
        <begin position="283"/>
        <end position="292"/>
    </location>
</feature>
<evidence type="ECO:0000313" key="2">
    <source>
        <dbReference type="EMBL" id="KUF80405.1"/>
    </source>
</evidence>
<name>A0A0W8C8J0_PHYNI</name>
<dbReference type="STRING" id="4790.A0A0W8C8J0"/>
<comment type="caution">
    <text evidence="2">The sequence shown here is derived from an EMBL/GenBank/DDBJ whole genome shotgun (WGS) entry which is preliminary data.</text>
</comment>
<organism evidence="2 3">
    <name type="scientific">Phytophthora nicotianae</name>
    <name type="common">Potato buckeye rot agent</name>
    <name type="synonym">Phytophthora parasitica</name>
    <dbReference type="NCBI Taxonomy" id="4792"/>
    <lineage>
        <taxon>Eukaryota</taxon>
        <taxon>Sar</taxon>
        <taxon>Stramenopiles</taxon>
        <taxon>Oomycota</taxon>
        <taxon>Peronosporomycetes</taxon>
        <taxon>Peronosporales</taxon>
        <taxon>Peronosporaceae</taxon>
        <taxon>Phytophthora</taxon>
    </lineage>
</organism>
<sequence>MADATLYRTAGHPEKARLVFNAQLHQQLKNIAKNREISAVPGAPTISSNGSMRPTQPMVLNGAGRSTELNGWSLEKKMMALAEALDLLRRPFFFYLDFGTAAAAEASNGGSAGASGDRKLTYHSYFNKMLPLHVGQTVLLDLWDYLMDMVDHVPVRNRCRGLYMQAAVYICRRVEFIEGYPLDGQQVHLDSLVSKRYIRLLERSVRFCSVKIRKARFMAEEHRFFVAHIYTAVYFRFPFATPKLLEAVLQCTEKLEGRGEASNVTSNGSSRNLNGVKNDARPPKTKHRRAHRGSISGSLRSPRQYRRHWNDLSESKCRPDRISGVDLQLEIFSSFSEYKSNRGTDRLVVPVKGGGTPGIPQDMLKKGSSNKSVAAALEAVFQQGMNRVGEEQEVTFIYQLPLLYIGHKLQNDAFVKLTVTTQDKIEAGLDLFIDRVKSPGRDDLMAVTFVAAVLSDVSSWCNHRYADGRILWHCVPGYFALVRLYVAVFERMCQRRARSSAGASSMPSVNRILSIIEGKASDPWEDYWNDREIETVLDAGSEVLKNEALVNVLMQVILESTNILDPTSVNYSFGILQRAAFDGDYFLNSMRSALQSSHVQTLLKVLTCIYNCIDLLPTAARKRLVAELILRENFFHFFLHWNEEIRKIFSYMIVFKTSASNRLDLPSASDRILLAQTPFFEVGPQSRSNGSSLSAASPALSYLSHLSELAQAMLRPTADSEMDPAKKAAVGKKALQRLKNWDASARLKRTRSGGDAVFRDSLVDEELSVDLSIASKLDANFKMIAEQMDPTKHQRESQENGEHARAKRYFPRELEAYAERALSQYVLVLWEYYEAAFENPAKMPVAPSLEFTISVPFFSD</sequence>
<dbReference type="Proteomes" id="UP000052943">
    <property type="component" value="Unassembled WGS sequence"/>
</dbReference>
<protein>
    <submittedName>
        <fullName evidence="2">Uncharacterized protein</fullName>
    </submittedName>
</protein>
<reference evidence="2 3" key="1">
    <citation type="submission" date="2015-11" db="EMBL/GenBank/DDBJ databases">
        <title>Genomes and virulence difference between two physiological races of Phytophthora nicotianae.</title>
        <authorList>
            <person name="Liu H."/>
            <person name="Ma X."/>
            <person name="Yu H."/>
            <person name="Fang D."/>
            <person name="Li Y."/>
            <person name="Wang X."/>
            <person name="Wang W."/>
            <person name="Dong Y."/>
            <person name="Xiao B."/>
        </authorList>
    </citation>
    <scope>NUCLEOTIDE SEQUENCE [LARGE SCALE GENOMIC DNA]</scope>
    <source>
        <strain evidence="3">race 0</strain>
    </source>
</reference>
<dbReference type="PANTHER" id="PTHR35397:SF1">
    <property type="entry name" value="ARMADILLO-LIKE HELICAL DOMAIN-CONTAINING PROTEIN"/>
    <property type="match status" value="1"/>
</dbReference>
<dbReference type="PANTHER" id="PTHR35397">
    <property type="entry name" value="C2 DOMAIN-CONTAINING PROTEIN-RELATED"/>
    <property type="match status" value="1"/>
</dbReference>